<feature type="compositionally biased region" description="Polar residues" evidence="1">
    <location>
        <begin position="58"/>
        <end position="71"/>
    </location>
</feature>
<feature type="signal peptide" evidence="2">
    <location>
        <begin position="1"/>
        <end position="15"/>
    </location>
</feature>
<dbReference type="Proteomes" id="UP001243330">
    <property type="component" value="Unassembled WGS sequence"/>
</dbReference>
<accession>A0AAD9EPM2</accession>
<comment type="caution">
    <text evidence="3">The sequence shown here is derived from an EMBL/GenBank/DDBJ whole genome shotgun (WGS) entry which is preliminary data.</text>
</comment>
<keyword evidence="4" id="KW-1185">Reference proteome</keyword>
<dbReference type="AlphaFoldDB" id="A0AAD9EPM2"/>
<evidence type="ECO:0000313" key="4">
    <source>
        <dbReference type="Proteomes" id="UP001243330"/>
    </source>
</evidence>
<feature type="chain" id="PRO_5041984893" evidence="2">
    <location>
        <begin position="16"/>
        <end position="155"/>
    </location>
</feature>
<name>A0AAD9EPM2_9PEZI</name>
<feature type="compositionally biased region" description="Low complexity" evidence="1">
    <location>
        <begin position="129"/>
        <end position="140"/>
    </location>
</feature>
<feature type="region of interest" description="Disordered" evidence="1">
    <location>
        <begin position="49"/>
        <end position="71"/>
    </location>
</feature>
<dbReference type="EMBL" id="JAQOWY010000082">
    <property type="protein sequence ID" value="KAK1852091.1"/>
    <property type="molecule type" value="Genomic_DNA"/>
</dbReference>
<protein>
    <submittedName>
        <fullName evidence="3">Uncharacterized protein</fullName>
    </submittedName>
</protein>
<keyword evidence="2" id="KW-0732">Signal</keyword>
<evidence type="ECO:0000256" key="1">
    <source>
        <dbReference type="SAM" id="MobiDB-lite"/>
    </source>
</evidence>
<reference evidence="3" key="1">
    <citation type="submission" date="2023-01" db="EMBL/GenBank/DDBJ databases">
        <title>Colletotrichum chrysophilum M932 genome sequence.</title>
        <authorList>
            <person name="Baroncelli R."/>
        </authorList>
    </citation>
    <scope>NUCLEOTIDE SEQUENCE</scope>
    <source>
        <strain evidence="3">M932</strain>
    </source>
</reference>
<proteinExistence type="predicted"/>
<feature type="region of interest" description="Disordered" evidence="1">
    <location>
        <begin position="117"/>
        <end position="155"/>
    </location>
</feature>
<organism evidence="3 4">
    <name type="scientific">Colletotrichum chrysophilum</name>
    <dbReference type="NCBI Taxonomy" id="1836956"/>
    <lineage>
        <taxon>Eukaryota</taxon>
        <taxon>Fungi</taxon>
        <taxon>Dikarya</taxon>
        <taxon>Ascomycota</taxon>
        <taxon>Pezizomycotina</taxon>
        <taxon>Sordariomycetes</taxon>
        <taxon>Hypocreomycetidae</taxon>
        <taxon>Glomerellales</taxon>
        <taxon>Glomerellaceae</taxon>
        <taxon>Colletotrichum</taxon>
        <taxon>Colletotrichum gloeosporioides species complex</taxon>
    </lineage>
</organism>
<gene>
    <name evidence="3" type="ORF">CCHR01_05243</name>
</gene>
<evidence type="ECO:0000256" key="2">
    <source>
        <dbReference type="SAM" id="SignalP"/>
    </source>
</evidence>
<evidence type="ECO:0000313" key="3">
    <source>
        <dbReference type="EMBL" id="KAK1852091.1"/>
    </source>
</evidence>
<sequence length="155" mass="17148">MREICTFFLWLRGLGLHLELELSEQGEGKLRDTLGSAWGSGCFWLGRARRNNDRSKPKPQNTSRFPGQDNNSARALGCFMAGNDGHQTVGACREQSSLSRNVGWHLEKIAYNKAEEKKKHNLTAPPRCTTATAQAPGAAPQPLPTDATPTWEDTR</sequence>